<evidence type="ECO:0000256" key="7">
    <source>
        <dbReference type="ARBA" id="ARBA00063809"/>
    </source>
</evidence>
<evidence type="ECO:0000256" key="11">
    <source>
        <dbReference type="ARBA" id="ARBA00075328"/>
    </source>
</evidence>
<comment type="subunit">
    <text evidence="7">Homodimer. Forms a stable heterotetrameric complex of 2 MoeB and 2 MoaD during adenylation of MoaD.</text>
</comment>
<comment type="function">
    <text evidence="6">Catalyzes the adenylation by ATP of the carboxyl group of the C-terminal glycine of sulfur carrier protein MoaD.</text>
</comment>
<evidence type="ECO:0000313" key="15">
    <source>
        <dbReference type="Proteomes" id="UP000474175"/>
    </source>
</evidence>
<dbReference type="Pfam" id="PF00899">
    <property type="entry name" value="ThiF"/>
    <property type="match status" value="1"/>
</dbReference>
<dbReference type="InterPro" id="IPR045886">
    <property type="entry name" value="ThiF/MoeB/HesA"/>
</dbReference>
<keyword evidence="2 14" id="KW-0808">Transferase</keyword>
<dbReference type="InterPro" id="IPR001763">
    <property type="entry name" value="Rhodanese-like_dom"/>
</dbReference>
<dbReference type="GO" id="GO:0004792">
    <property type="term" value="F:thiosulfate-cyanide sulfurtransferase activity"/>
    <property type="evidence" value="ECO:0007669"/>
    <property type="project" value="TreeGrafter"/>
</dbReference>
<evidence type="ECO:0000256" key="9">
    <source>
        <dbReference type="ARBA" id="ARBA00073635"/>
    </source>
</evidence>
<dbReference type="InterPro" id="IPR000594">
    <property type="entry name" value="ThiF_NAD_FAD-bd"/>
</dbReference>
<dbReference type="EC" id="2.7.7.80" evidence="8"/>
<dbReference type="NCBIfam" id="NF004281">
    <property type="entry name" value="PRK05690.1"/>
    <property type="match status" value="1"/>
</dbReference>
<keyword evidence="14" id="KW-0548">Nucleotidyltransferase</keyword>
<dbReference type="Pfam" id="PF00581">
    <property type="entry name" value="Rhodanese"/>
    <property type="match status" value="1"/>
</dbReference>
<dbReference type="SUPFAM" id="SSF69572">
    <property type="entry name" value="Activating enzymes of the ubiquitin-like proteins"/>
    <property type="match status" value="1"/>
</dbReference>
<dbReference type="InterPro" id="IPR035985">
    <property type="entry name" value="Ubiquitin-activating_enz"/>
</dbReference>
<evidence type="ECO:0000256" key="2">
    <source>
        <dbReference type="ARBA" id="ARBA00022679"/>
    </source>
</evidence>
<feature type="domain" description="Rhodanese" evidence="13">
    <location>
        <begin position="275"/>
        <end position="358"/>
    </location>
</feature>
<dbReference type="CDD" id="cd00757">
    <property type="entry name" value="ThiF_MoeB_HesA_family"/>
    <property type="match status" value="1"/>
</dbReference>
<keyword evidence="4" id="KW-0067">ATP-binding</keyword>
<dbReference type="GO" id="GO:0061605">
    <property type="term" value="F:molybdopterin-synthase adenylyltransferase activity"/>
    <property type="evidence" value="ECO:0007669"/>
    <property type="project" value="UniProtKB-EC"/>
</dbReference>
<evidence type="ECO:0000256" key="4">
    <source>
        <dbReference type="ARBA" id="ARBA00022840"/>
    </source>
</evidence>
<dbReference type="PANTHER" id="PTHR10953">
    <property type="entry name" value="UBIQUITIN-ACTIVATING ENZYME E1"/>
    <property type="match status" value="1"/>
</dbReference>
<evidence type="ECO:0000256" key="5">
    <source>
        <dbReference type="ARBA" id="ARBA00052218"/>
    </source>
</evidence>
<dbReference type="Proteomes" id="UP000474175">
    <property type="component" value="Unassembled WGS sequence"/>
</dbReference>
<proteinExistence type="inferred from homology"/>
<keyword evidence="15" id="KW-1185">Reference proteome</keyword>
<dbReference type="InterPro" id="IPR036873">
    <property type="entry name" value="Rhodanese-like_dom_sf"/>
</dbReference>
<sequence length="359" mass="38762">MTEAELNRYNRHIRLPQIGLAGQQRLNRARVALVGAGGLGCPVAQYLTAAGVGTLGIIDGDNVAESNLQRQILFSPEHIGQNKADVAARLLTRQNPHIQVVVHPFFLDAGNILNTLSQYDLVIDGSDNFATRYLVNDACVLLNKPLVFGSIYQFEGQVSVFNYQDGPTYRCLYPEPSDLEACGEVGVLGVLPGITGCLMANETIKLITGVGDVLSGTLLTFNALSCSFQRFSLTADPANKLIQSLSDHVAVCAQVVPAVSVPELDVATLLDWLNSPVPPLLIDVRRADEHARDNLGGQLIPLDVLQQNPEQVPTNQPVVVYCQSGGRSRQAVQFLGQRGYTNVTNLIGGLNAVRKLSRN</sequence>
<accession>A0A6L9L3Z0</accession>
<dbReference type="GO" id="GO:0005524">
    <property type="term" value="F:ATP binding"/>
    <property type="evidence" value="ECO:0007669"/>
    <property type="project" value="UniProtKB-KW"/>
</dbReference>
<dbReference type="CDD" id="cd00158">
    <property type="entry name" value="RHOD"/>
    <property type="match status" value="1"/>
</dbReference>
<dbReference type="EMBL" id="JAAFZH010000004">
    <property type="protein sequence ID" value="NDU95365.1"/>
    <property type="molecule type" value="Genomic_DNA"/>
</dbReference>
<evidence type="ECO:0000256" key="1">
    <source>
        <dbReference type="ARBA" id="ARBA00009919"/>
    </source>
</evidence>
<dbReference type="GO" id="GO:0008641">
    <property type="term" value="F:ubiquitin-like modifier activating enzyme activity"/>
    <property type="evidence" value="ECO:0007669"/>
    <property type="project" value="InterPro"/>
</dbReference>
<protein>
    <recommendedName>
        <fullName evidence="9">Molybdopterin-synthase adenylyltransferase</fullName>
        <ecNumber evidence="8">2.7.7.80</ecNumber>
    </recommendedName>
    <alternativeName>
        <fullName evidence="12">MoaD protein adenylase</fullName>
    </alternativeName>
    <alternativeName>
        <fullName evidence="10">Molybdopterin-converting factor subunit 1 adenylase</fullName>
    </alternativeName>
    <alternativeName>
        <fullName evidence="11">Sulfur carrier protein MoaD adenylyltransferase</fullName>
    </alternativeName>
</protein>
<keyword evidence="3" id="KW-0547">Nucleotide-binding</keyword>
<dbReference type="PROSITE" id="PS50206">
    <property type="entry name" value="RHODANESE_3"/>
    <property type="match status" value="1"/>
</dbReference>
<organism evidence="14 15">
    <name type="scientific">Spirosoma terrae</name>
    <dbReference type="NCBI Taxonomy" id="1968276"/>
    <lineage>
        <taxon>Bacteria</taxon>
        <taxon>Pseudomonadati</taxon>
        <taxon>Bacteroidota</taxon>
        <taxon>Cytophagia</taxon>
        <taxon>Cytophagales</taxon>
        <taxon>Cytophagaceae</taxon>
        <taxon>Spirosoma</taxon>
    </lineage>
</organism>
<name>A0A6L9L3Z0_9BACT</name>
<comment type="caution">
    <text evidence="14">The sequence shown here is derived from an EMBL/GenBank/DDBJ whole genome shotgun (WGS) entry which is preliminary data.</text>
</comment>
<comment type="catalytic activity">
    <reaction evidence="5">
        <text>[molybdopterin-synthase sulfur-carrier protein]-C-terminal Gly-Gly + ATP + H(+) = [molybdopterin-synthase sulfur-carrier protein]-C-terminal Gly-Gly-AMP + diphosphate</text>
        <dbReference type="Rhea" id="RHEA:43616"/>
        <dbReference type="Rhea" id="RHEA-COMP:12159"/>
        <dbReference type="Rhea" id="RHEA-COMP:12202"/>
        <dbReference type="ChEBI" id="CHEBI:15378"/>
        <dbReference type="ChEBI" id="CHEBI:30616"/>
        <dbReference type="ChEBI" id="CHEBI:33019"/>
        <dbReference type="ChEBI" id="CHEBI:90618"/>
        <dbReference type="ChEBI" id="CHEBI:90778"/>
        <dbReference type="EC" id="2.7.7.80"/>
    </reaction>
</comment>
<comment type="similarity">
    <text evidence="1">Belongs to the HesA/MoeB/ThiF family.</text>
</comment>
<dbReference type="SMART" id="SM00450">
    <property type="entry name" value="RHOD"/>
    <property type="match status" value="1"/>
</dbReference>
<dbReference type="FunFam" id="3.40.50.720:FF:000033">
    <property type="entry name" value="Adenylyltransferase and sulfurtransferase MOCS3"/>
    <property type="match status" value="1"/>
</dbReference>
<evidence type="ECO:0000256" key="8">
    <source>
        <dbReference type="ARBA" id="ARBA00066884"/>
    </source>
</evidence>
<dbReference type="GO" id="GO:0005829">
    <property type="term" value="C:cytosol"/>
    <property type="evidence" value="ECO:0007669"/>
    <property type="project" value="TreeGrafter"/>
</dbReference>
<dbReference type="Gene3D" id="3.40.50.720">
    <property type="entry name" value="NAD(P)-binding Rossmann-like Domain"/>
    <property type="match status" value="1"/>
</dbReference>
<evidence type="ECO:0000256" key="3">
    <source>
        <dbReference type="ARBA" id="ARBA00022741"/>
    </source>
</evidence>
<dbReference type="GO" id="GO:0008146">
    <property type="term" value="F:sulfotransferase activity"/>
    <property type="evidence" value="ECO:0007669"/>
    <property type="project" value="TreeGrafter"/>
</dbReference>
<dbReference type="Gene3D" id="3.40.250.10">
    <property type="entry name" value="Rhodanese-like domain"/>
    <property type="match status" value="1"/>
</dbReference>
<dbReference type="AlphaFoldDB" id="A0A6L9L3Z0"/>
<evidence type="ECO:0000256" key="12">
    <source>
        <dbReference type="ARBA" id="ARBA00078531"/>
    </source>
</evidence>
<gene>
    <name evidence="14" type="primary">moeB</name>
    <name evidence="14" type="ORF">GK108_10820</name>
</gene>
<evidence type="ECO:0000313" key="14">
    <source>
        <dbReference type="EMBL" id="NDU95365.1"/>
    </source>
</evidence>
<dbReference type="PANTHER" id="PTHR10953:SF102">
    <property type="entry name" value="ADENYLYLTRANSFERASE AND SULFURTRANSFERASE MOCS3"/>
    <property type="match status" value="1"/>
</dbReference>
<evidence type="ECO:0000259" key="13">
    <source>
        <dbReference type="PROSITE" id="PS50206"/>
    </source>
</evidence>
<evidence type="ECO:0000256" key="6">
    <source>
        <dbReference type="ARBA" id="ARBA00055169"/>
    </source>
</evidence>
<reference evidence="14 15" key="1">
    <citation type="submission" date="2020-02" db="EMBL/GenBank/DDBJ databases">
        <title>Draft genome sequence of two Spirosoma agri KCTC 52727 and Spirosoma terrae KCTC 52035.</title>
        <authorList>
            <person name="Rojas J."/>
            <person name="Ambika Manirajan B."/>
            <person name="Suarez C."/>
            <person name="Ratering S."/>
            <person name="Schnell S."/>
        </authorList>
    </citation>
    <scope>NUCLEOTIDE SEQUENCE [LARGE SCALE GENOMIC DNA]</scope>
    <source>
        <strain evidence="14 15">KCTC 52035</strain>
    </source>
</reference>
<evidence type="ECO:0000256" key="10">
    <source>
        <dbReference type="ARBA" id="ARBA00075110"/>
    </source>
</evidence>
<dbReference type="RefSeq" id="WP_163947241.1">
    <property type="nucleotide sequence ID" value="NZ_JAAFZH010000004.1"/>
</dbReference>